<dbReference type="SUPFAM" id="SSF57196">
    <property type="entry name" value="EGF/Laminin"/>
    <property type="match status" value="1"/>
</dbReference>
<evidence type="ECO:0000256" key="4">
    <source>
        <dbReference type="ARBA" id="ARBA00022729"/>
    </source>
</evidence>
<evidence type="ECO:0000256" key="9">
    <source>
        <dbReference type="PROSITE-ProRule" id="PRU00076"/>
    </source>
</evidence>
<sequence>MGIDNDPPENLANETRDSSVLPSVTTKSDKKSGTIQTTGNSPQTPGTSQSPSGSSSSMVTCSTNSPTVGLTLSTGGSSQTSGSIQSPSSANTPTTGQTSPSGGSSQTSGSTQPPSSANSPTTGQTSPSGGSSQTSGSTQPPSSANTPATGQTSPSGGSSQTSGSTQPPSSANTPVTGQTSPSGASSQTSGPTQSPSSANTPATEQTSPSGGSSQTSGPTQPPGGAGSSTVTSTGPSDPCNPNPCEEPASCVRLHDSHFCLCIEGYYYDKSVSPSCVKAERHSWRDWHELTGTADLENKTSENYQKLYESVVDFFAKAFDKLDYGQTVILKVGTSTAPSMSARSATVVYVSVVNLFSKDTTEIEYSVSLAIHNAIGDDKGTNVTSYFSLNLCDYYGCVRNGSFCEDGLQCPCKPGLERVNPQVPFCVAVTCSEPCNAEDKKQCIKTNSGPMECVCMPGYQRASGTGNCEECPFGYSGVECKDQFQLILTIVGTVAGALILILLIAFIVTVRSKNKKKKVEEQKLKEEDLHNLRVRQTSFSNYGAENSIFPKVRTGVRNQTPNPAMHAWR</sequence>
<accession>A0ABQ0FLV1</accession>
<evidence type="ECO:0000256" key="5">
    <source>
        <dbReference type="ARBA" id="ARBA00022737"/>
    </source>
</evidence>
<dbReference type="PANTHER" id="PTHR24037">
    <property type="entry name" value="HEART DEVELOPMENT PROTEIN WITH EGF-LIKE DOMAINS 1"/>
    <property type="match status" value="1"/>
</dbReference>
<evidence type="ECO:0000256" key="2">
    <source>
        <dbReference type="ARBA" id="ARBA00022475"/>
    </source>
</evidence>
<feature type="transmembrane region" description="Helical" evidence="11">
    <location>
        <begin position="485"/>
        <end position="507"/>
    </location>
</feature>
<comment type="caution">
    <text evidence="9">Lacks conserved residue(s) required for the propagation of feature annotation.</text>
</comment>
<gene>
    <name evidence="13" type="ORF">APTSU1_001546200</name>
</gene>
<comment type="caution">
    <text evidence="13">The sequence shown here is derived from an EMBL/GenBank/DDBJ whole genome shotgun (WGS) entry which is preliminary data.</text>
</comment>
<keyword evidence="5" id="KW-0677">Repeat</keyword>
<evidence type="ECO:0000256" key="1">
    <source>
        <dbReference type="ARBA" id="ARBA00004236"/>
    </source>
</evidence>
<keyword evidence="8" id="KW-0325">Glycoprotein</keyword>
<protein>
    <submittedName>
        <fullName evidence="13">Mucin-13</fullName>
    </submittedName>
</protein>
<keyword evidence="4" id="KW-0732">Signal</keyword>
<dbReference type="EMBL" id="BAAFST010000016">
    <property type="protein sequence ID" value="GAB1300224.1"/>
    <property type="molecule type" value="Genomic_DNA"/>
</dbReference>
<keyword evidence="2" id="KW-1003">Cell membrane</keyword>
<keyword evidence="3 9" id="KW-0245">EGF-like domain</keyword>
<keyword evidence="14" id="KW-1185">Reference proteome</keyword>
<evidence type="ECO:0000313" key="14">
    <source>
        <dbReference type="Proteomes" id="UP001623349"/>
    </source>
</evidence>
<feature type="compositionally biased region" description="Low complexity" evidence="10">
    <location>
        <begin position="177"/>
        <end position="198"/>
    </location>
</feature>
<organism evidence="13 14">
    <name type="scientific">Apodemus speciosus</name>
    <name type="common">Large Japanese field mouse</name>
    <dbReference type="NCBI Taxonomy" id="105296"/>
    <lineage>
        <taxon>Eukaryota</taxon>
        <taxon>Metazoa</taxon>
        <taxon>Chordata</taxon>
        <taxon>Craniata</taxon>
        <taxon>Vertebrata</taxon>
        <taxon>Euteleostomi</taxon>
        <taxon>Mammalia</taxon>
        <taxon>Eutheria</taxon>
        <taxon>Euarchontoglires</taxon>
        <taxon>Glires</taxon>
        <taxon>Rodentia</taxon>
        <taxon>Myomorpha</taxon>
        <taxon>Muroidea</taxon>
        <taxon>Muridae</taxon>
        <taxon>Murinae</taxon>
        <taxon>Apodemus</taxon>
    </lineage>
</organism>
<keyword evidence="11" id="KW-1133">Transmembrane helix</keyword>
<evidence type="ECO:0000256" key="7">
    <source>
        <dbReference type="ARBA" id="ARBA00023157"/>
    </source>
</evidence>
<name>A0ABQ0FLV1_APOSI</name>
<reference evidence="13 14" key="1">
    <citation type="submission" date="2024-08" db="EMBL/GenBank/DDBJ databases">
        <title>The draft genome of Apodemus speciosus.</title>
        <authorList>
            <person name="Nabeshima K."/>
            <person name="Suzuki S."/>
            <person name="Onuma M."/>
        </authorList>
    </citation>
    <scope>NUCLEOTIDE SEQUENCE [LARGE SCALE GENOMIC DNA]</scope>
    <source>
        <strain evidence="13">IB14-021</strain>
    </source>
</reference>
<keyword evidence="6 11" id="KW-0472">Membrane</keyword>
<proteinExistence type="predicted"/>
<evidence type="ECO:0000256" key="11">
    <source>
        <dbReference type="SAM" id="Phobius"/>
    </source>
</evidence>
<keyword evidence="7" id="KW-1015">Disulfide bond</keyword>
<feature type="region of interest" description="Disordered" evidence="10">
    <location>
        <begin position="1"/>
        <end position="241"/>
    </location>
</feature>
<feature type="compositionally biased region" description="Low complexity" evidence="10">
    <location>
        <begin position="227"/>
        <end position="237"/>
    </location>
</feature>
<feature type="compositionally biased region" description="Low complexity" evidence="10">
    <location>
        <begin position="205"/>
        <end position="218"/>
    </location>
</feature>
<dbReference type="InterPro" id="IPR000742">
    <property type="entry name" value="EGF"/>
</dbReference>
<dbReference type="PANTHER" id="PTHR24037:SF10">
    <property type="entry name" value="MUCIN-13"/>
    <property type="match status" value="1"/>
</dbReference>
<feature type="compositionally biased region" description="Low complexity" evidence="10">
    <location>
        <begin position="40"/>
        <end position="170"/>
    </location>
</feature>
<dbReference type="PROSITE" id="PS50026">
    <property type="entry name" value="EGF_3"/>
    <property type="match status" value="1"/>
</dbReference>
<evidence type="ECO:0000259" key="12">
    <source>
        <dbReference type="PROSITE" id="PS50026"/>
    </source>
</evidence>
<evidence type="ECO:0000256" key="3">
    <source>
        <dbReference type="ARBA" id="ARBA00022536"/>
    </source>
</evidence>
<dbReference type="Gene3D" id="2.10.25.10">
    <property type="entry name" value="Laminin"/>
    <property type="match status" value="1"/>
</dbReference>
<feature type="domain" description="EGF-like" evidence="12">
    <location>
        <begin position="235"/>
        <end position="271"/>
    </location>
</feature>
<dbReference type="SMART" id="SM00181">
    <property type="entry name" value="EGF"/>
    <property type="match status" value="3"/>
</dbReference>
<evidence type="ECO:0000256" key="8">
    <source>
        <dbReference type="ARBA" id="ARBA00023180"/>
    </source>
</evidence>
<dbReference type="Proteomes" id="UP001623349">
    <property type="component" value="Unassembled WGS sequence"/>
</dbReference>
<keyword evidence="11" id="KW-0812">Transmembrane</keyword>
<evidence type="ECO:0000256" key="6">
    <source>
        <dbReference type="ARBA" id="ARBA00023136"/>
    </source>
</evidence>
<evidence type="ECO:0000256" key="10">
    <source>
        <dbReference type="SAM" id="MobiDB-lite"/>
    </source>
</evidence>
<comment type="subcellular location">
    <subcellularLocation>
        <location evidence="1">Cell membrane</location>
    </subcellularLocation>
</comment>
<evidence type="ECO:0000313" key="13">
    <source>
        <dbReference type="EMBL" id="GAB1300224.1"/>
    </source>
</evidence>